<sequence length="134" mass="14823">MCQRRERENSLVQGNGSLRLFRVLTLCYSILPGNVAESVVLEREAESTLTFAEGANRAYAGHMTLKFSPDATSTMQHHKHYCLEVSDNCSPTVDHCIIRSASVGVEEGKVYCFANLRGMFSTCLTTVRPESPSC</sequence>
<dbReference type="EMBL" id="CAJOBZ010000003">
    <property type="protein sequence ID" value="CAF4764999.1"/>
    <property type="molecule type" value="Genomic_DNA"/>
</dbReference>
<name>A0A821M869_9NEOP</name>
<dbReference type="Proteomes" id="UP000663880">
    <property type="component" value="Unassembled WGS sequence"/>
</dbReference>
<proteinExistence type="predicted"/>
<keyword evidence="2" id="KW-1185">Reference proteome</keyword>
<dbReference type="OrthoDB" id="427974at2759"/>
<dbReference type="AlphaFoldDB" id="A0A821M869"/>
<comment type="caution">
    <text evidence="1">The sequence shown here is derived from an EMBL/GenBank/DDBJ whole genome shotgun (WGS) entry which is preliminary data.</text>
</comment>
<reference evidence="1" key="1">
    <citation type="submission" date="2021-02" db="EMBL/GenBank/DDBJ databases">
        <authorList>
            <person name="Steward A R."/>
        </authorList>
    </citation>
    <scope>NUCLEOTIDE SEQUENCE</scope>
</reference>
<protein>
    <submittedName>
        <fullName evidence="1">Uncharacterized protein</fullName>
    </submittedName>
</protein>
<evidence type="ECO:0000313" key="1">
    <source>
        <dbReference type="EMBL" id="CAF4764999.1"/>
    </source>
</evidence>
<gene>
    <name evidence="1" type="ORF">PMACD_LOCUS1502</name>
</gene>
<organism evidence="1 2">
    <name type="scientific">Pieris macdunnoughi</name>
    <dbReference type="NCBI Taxonomy" id="345717"/>
    <lineage>
        <taxon>Eukaryota</taxon>
        <taxon>Metazoa</taxon>
        <taxon>Ecdysozoa</taxon>
        <taxon>Arthropoda</taxon>
        <taxon>Hexapoda</taxon>
        <taxon>Insecta</taxon>
        <taxon>Pterygota</taxon>
        <taxon>Neoptera</taxon>
        <taxon>Endopterygota</taxon>
        <taxon>Lepidoptera</taxon>
        <taxon>Glossata</taxon>
        <taxon>Ditrysia</taxon>
        <taxon>Papilionoidea</taxon>
        <taxon>Pieridae</taxon>
        <taxon>Pierinae</taxon>
        <taxon>Pieris</taxon>
    </lineage>
</organism>
<evidence type="ECO:0000313" key="2">
    <source>
        <dbReference type="Proteomes" id="UP000663880"/>
    </source>
</evidence>
<accession>A0A821M869</accession>